<evidence type="ECO:0000313" key="10">
    <source>
        <dbReference type="Proteomes" id="UP000256343"/>
    </source>
</evidence>
<keyword evidence="5 6" id="KW-0472">Membrane</keyword>
<comment type="similarity">
    <text evidence="2">Belongs to the autoinducer-2 exporter (AI-2E) (TC 2.A.86) family.</text>
</comment>
<gene>
    <name evidence="7" type="ORF">BJ125_13243</name>
    <name evidence="8" type="ORF">SAMN05892882_13243</name>
</gene>
<dbReference type="EMBL" id="QRDT01000032">
    <property type="protein sequence ID" value="RED24475.1"/>
    <property type="molecule type" value="Genomic_DNA"/>
</dbReference>
<sequence length="344" mass="36310">MNTEWRYFRRLLIAAGVVFLCYVAWSVADLLPLVFAAVLLSVLMAGFARVIQSRLSVGHGSALAIVVSALIVVVGAFGWLFGAELAGQLGEVFRRAPDALNALGSQFGYDDAAARMRDELSSTPSSGLLSRAASIGYSFVGGILDILLVLIAAVYLAADPNVYRAGLVLLFPRAQHDRIQDAMNVTAAALRLWFLGQLVSMVLVGFASGFAFWLIGLPSPIGLGLIAGLTNFVPMIGPVVGALPALLLSFTQGGSAVIWTGLAILIIQQLEGNLITPMVQRRAVQVPPALILFAIAGFGLLFGWPGIILAVPLAVTCMVLVQKLWVRQTLGGQTSVPGERDAAA</sequence>
<keyword evidence="4 6" id="KW-1133">Transmembrane helix</keyword>
<evidence type="ECO:0000256" key="2">
    <source>
        <dbReference type="ARBA" id="ARBA00009773"/>
    </source>
</evidence>
<name>A0A336JY39_9BRAD</name>
<reference evidence="7 10" key="2">
    <citation type="submission" date="2018-07" db="EMBL/GenBank/DDBJ databases">
        <title>Genomic Encyclopedia of Archaeal and Bacterial Type Strains, Phase II (KMG-II): from individual species to whole genera.</title>
        <authorList>
            <person name="Goeker M."/>
        </authorList>
    </citation>
    <scope>NUCLEOTIDE SEQUENCE [LARGE SCALE GENOMIC DNA]</scope>
    <source>
        <strain evidence="7 10">JA575</strain>
    </source>
</reference>
<reference evidence="8 9" key="1">
    <citation type="submission" date="2017-08" db="EMBL/GenBank/DDBJ databases">
        <authorList>
            <person name="de Groot N.N."/>
        </authorList>
    </citation>
    <scope>NUCLEOTIDE SEQUENCE [LARGE SCALE GENOMIC DNA]</scope>
    <source>
        <strain evidence="8 9">JA575</strain>
    </source>
</reference>
<accession>A0A336JY39</accession>
<evidence type="ECO:0000313" key="9">
    <source>
        <dbReference type="Proteomes" id="UP000252631"/>
    </source>
</evidence>
<evidence type="ECO:0000313" key="7">
    <source>
        <dbReference type="EMBL" id="RED24475.1"/>
    </source>
</evidence>
<evidence type="ECO:0000256" key="5">
    <source>
        <dbReference type="ARBA" id="ARBA00023136"/>
    </source>
</evidence>
<dbReference type="RefSeq" id="WP_114360606.1">
    <property type="nucleotide sequence ID" value="NZ_QRDT01000032.1"/>
</dbReference>
<dbReference type="PANTHER" id="PTHR21716:SF62">
    <property type="entry name" value="TRANSPORT PROTEIN YDBI-RELATED"/>
    <property type="match status" value="1"/>
</dbReference>
<feature type="transmembrane region" description="Helical" evidence="6">
    <location>
        <begin position="192"/>
        <end position="215"/>
    </location>
</feature>
<dbReference type="Pfam" id="PF01594">
    <property type="entry name" value="AI-2E_transport"/>
    <property type="match status" value="1"/>
</dbReference>
<organism evidence="8 9">
    <name type="scientific">Rhodopseudomonas pentothenatexigens</name>
    <dbReference type="NCBI Taxonomy" id="999699"/>
    <lineage>
        <taxon>Bacteria</taxon>
        <taxon>Pseudomonadati</taxon>
        <taxon>Pseudomonadota</taxon>
        <taxon>Alphaproteobacteria</taxon>
        <taxon>Hyphomicrobiales</taxon>
        <taxon>Nitrobacteraceae</taxon>
        <taxon>Rhodopseudomonas</taxon>
    </lineage>
</organism>
<protein>
    <submittedName>
        <fullName evidence="7 8">PurR-regulated permease PerM</fullName>
    </submittedName>
</protein>
<proteinExistence type="inferred from homology"/>
<dbReference type="Proteomes" id="UP000252631">
    <property type="component" value="Unassembled WGS sequence"/>
</dbReference>
<dbReference type="Proteomes" id="UP000256343">
    <property type="component" value="Unassembled WGS sequence"/>
</dbReference>
<keyword evidence="10" id="KW-1185">Reference proteome</keyword>
<dbReference type="InterPro" id="IPR002549">
    <property type="entry name" value="AI-2E-like"/>
</dbReference>
<dbReference type="GO" id="GO:0055085">
    <property type="term" value="P:transmembrane transport"/>
    <property type="evidence" value="ECO:0007669"/>
    <property type="project" value="TreeGrafter"/>
</dbReference>
<dbReference type="OrthoDB" id="5761230at2"/>
<dbReference type="AlphaFoldDB" id="A0A336JY39"/>
<feature type="transmembrane region" description="Helical" evidence="6">
    <location>
        <begin position="135"/>
        <end position="158"/>
    </location>
</feature>
<feature type="transmembrane region" description="Helical" evidence="6">
    <location>
        <begin position="221"/>
        <end position="243"/>
    </location>
</feature>
<feature type="transmembrane region" description="Helical" evidence="6">
    <location>
        <begin position="31"/>
        <end position="50"/>
    </location>
</feature>
<feature type="transmembrane region" description="Helical" evidence="6">
    <location>
        <begin position="7"/>
        <end position="25"/>
    </location>
</feature>
<dbReference type="PANTHER" id="PTHR21716">
    <property type="entry name" value="TRANSMEMBRANE PROTEIN"/>
    <property type="match status" value="1"/>
</dbReference>
<evidence type="ECO:0000256" key="3">
    <source>
        <dbReference type="ARBA" id="ARBA00022692"/>
    </source>
</evidence>
<evidence type="ECO:0000313" key="8">
    <source>
        <dbReference type="EMBL" id="SSW93219.1"/>
    </source>
</evidence>
<feature type="transmembrane region" description="Helical" evidence="6">
    <location>
        <begin position="62"/>
        <end position="81"/>
    </location>
</feature>
<evidence type="ECO:0000256" key="4">
    <source>
        <dbReference type="ARBA" id="ARBA00022989"/>
    </source>
</evidence>
<comment type="subcellular location">
    <subcellularLocation>
        <location evidence="1">Membrane</location>
        <topology evidence="1">Multi-pass membrane protein</topology>
    </subcellularLocation>
</comment>
<feature type="transmembrane region" description="Helical" evidence="6">
    <location>
        <begin position="250"/>
        <end position="270"/>
    </location>
</feature>
<keyword evidence="3 6" id="KW-0812">Transmembrane</keyword>
<evidence type="ECO:0000256" key="6">
    <source>
        <dbReference type="SAM" id="Phobius"/>
    </source>
</evidence>
<dbReference type="GO" id="GO:0016020">
    <property type="term" value="C:membrane"/>
    <property type="evidence" value="ECO:0007669"/>
    <property type="project" value="UniProtKB-SubCell"/>
</dbReference>
<evidence type="ECO:0000256" key="1">
    <source>
        <dbReference type="ARBA" id="ARBA00004141"/>
    </source>
</evidence>
<feature type="transmembrane region" description="Helical" evidence="6">
    <location>
        <begin position="290"/>
        <end position="321"/>
    </location>
</feature>
<dbReference type="EMBL" id="UFQQ01000032">
    <property type="protein sequence ID" value="SSW93219.1"/>
    <property type="molecule type" value="Genomic_DNA"/>
</dbReference>